<dbReference type="InterPro" id="IPR026265">
    <property type="entry name" value="LptC"/>
</dbReference>
<dbReference type="RefSeq" id="WP_180753913.1">
    <property type="nucleotide sequence ID" value="NZ_OBEI01000001.1"/>
</dbReference>
<keyword evidence="2" id="KW-1185">Reference proteome</keyword>
<dbReference type="Proteomes" id="UP000219036">
    <property type="component" value="Unassembled WGS sequence"/>
</dbReference>
<evidence type="ECO:0000313" key="2">
    <source>
        <dbReference type="Proteomes" id="UP000219036"/>
    </source>
</evidence>
<protein>
    <submittedName>
        <fullName evidence="1">LPS export ABC transporter protein LptC</fullName>
    </submittedName>
</protein>
<dbReference type="Pfam" id="PF06835">
    <property type="entry name" value="LptC"/>
    <property type="match status" value="1"/>
</dbReference>
<sequence length="170" mass="19910">MRSKILSYTLVFFLLILLFSQISQIYEKSYIKNVEYESGEIEDFILTGINTDKYVMSGKRIREQNNKFLIDGFNLSYIKGDENVFIKAKKGIYRTDKDILDLIGDVKIISKDLSIDTQVLKIFVKERRAFNTEPVKLYSQNMETYGNNIFINLKTELLKLENVKTVYRGM</sequence>
<accession>A0A285MY47</accession>
<dbReference type="Gene3D" id="2.60.450.10">
    <property type="entry name" value="Lipopolysaccharide (LPS) transport protein A like domain"/>
    <property type="match status" value="1"/>
</dbReference>
<gene>
    <name evidence="1" type="ORF">SAMN06265182_0013</name>
</gene>
<dbReference type="EMBL" id="OBEI01000001">
    <property type="protein sequence ID" value="SNZ02129.1"/>
    <property type="molecule type" value="Genomic_DNA"/>
</dbReference>
<dbReference type="NCBIfam" id="TIGR04409">
    <property type="entry name" value="LptC_YrbK"/>
    <property type="match status" value="1"/>
</dbReference>
<name>A0A285MY47_9AQUI</name>
<dbReference type="AlphaFoldDB" id="A0A285MY47"/>
<dbReference type="GO" id="GO:0015221">
    <property type="term" value="F:lipopolysaccharide transmembrane transporter activity"/>
    <property type="evidence" value="ECO:0007669"/>
    <property type="project" value="InterPro"/>
</dbReference>
<proteinExistence type="predicted"/>
<dbReference type="GO" id="GO:0005886">
    <property type="term" value="C:plasma membrane"/>
    <property type="evidence" value="ECO:0007669"/>
    <property type="project" value="InterPro"/>
</dbReference>
<evidence type="ECO:0000313" key="1">
    <source>
        <dbReference type="EMBL" id="SNZ02129.1"/>
    </source>
</evidence>
<dbReference type="InterPro" id="IPR010664">
    <property type="entry name" value="LipoPS_assembly_LptC-rel"/>
</dbReference>
<reference evidence="2" key="1">
    <citation type="submission" date="2017-09" db="EMBL/GenBank/DDBJ databases">
        <authorList>
            <person name="Varghese N."/>
            <person name="Submissions S."/>
        </authorList>
    </citation>
    <scope>NUCLEOTIDE SEQUENCE [LARGE SCALE GENOMIC DNA]</scope>
    <source>
        <strain evidence="2">DSM 15103</strain>
    </source>
</reference>
<organism evidence="1 2">
    <name type="scientific">Persephonella hydrogeniphila</name>
    <dbReference type="NCBI Taxonomy" id="198703"/>
    <lineage>
        <taxon>Bacteria</taxon>
        <taxon>Pseudomonadati</taxon>
        <taxon>Aquificota</taxon>
        <taxon>Aquificia</taxon>
        <taxon>Aquificales</taxon>
        <taxon>Hydrogenothermaceae</taxon>
        <taxon>Persephonella</taxon>
    </lineage>
</organism>